<dbReference type="eggNOG" id="COG4627">
    <property type="taxonomic scope" value="Bacteria"/>
</dbReference>
<dbReference type="OrthoDB" id="9808130at2"/>
<dbReference type="EMBL" id="CP000492">
    <property type="protein sequence ID" value="ABL65447.1"/>
    <property type="molecule type" value="Genomic_DNA"/>
</dbReference>
<feature type="domain" description="Stress-response A/B barrel" evidence="1">
    <location>
        <begin position="2"/>
        <end position="98"/>
    </location>
</feature>
<dbReference type="PANTHER" id="PTHR37832">
    <property type="entry name" value="BLL2683 PROTEIN"/>
    <property type="match status" value="1"/>
</dbReference>
<accession>A1BGC0</accession>
<gene>
    <name evidence="2" type="ordered locus">Cpha266_1419</name>
</gene>
<name>A1BGC0_CHLPD</name>
<dbReference type="AlphaFoldDB" id="A1BGC0"/>
<dbReference type="RefSeq" id="WP_011745263.1">
    <property type="nucleotide sequence ID" value="NC_008639.1"/>
</dbReference>
<evidence type="ECO:0000313" key="3">
    <source>
        <dbReference type="Proteomes" id="UP000008701"/>
    </source>
</evidence>
<dbReference type="SMART" id="SM00886">
    <property type="entry name" value="Dabb"/>
    <property type="match status" value="1"/>
</dbReference>
<proteinExistence type="predicted"/>
<reference evidence="2 3" key="1">
    <citation type="submission" date="2006-12" db="EMBL/GenBank/DDBJ databases">
        <title>Complete sequence of Chlorobium phaeobacteroides DSM 266.</title>
        <authorList>
            <consortium name="US DOE Joint Genome Institute"/>
            <person name="Copeland A."/>
            <person name="Lucas S."/>
            <person name="Lapidus A."/>
            <person name="Barry K."/>
            <person name="Detter J.C."/>
            <person name="Glavina del Rio T."/>
            <person name="Hammon N."/>
            <person name="Israni S."/>
            <person name="Pitluck S."/>
            <person name="Goltsman E."/>
            <person name="Schmutz J."/>
            <person name="Larimer F."/>
            <person name="Land M."/>
            <person name="Hauser L."/>
            <person name="Mikhailova N."/>
            <person name="Li T."/>
            <person name="Overmann J."/>
            <person name="Bryant D.A."/>
            <person name="Richardson P."/>
        </authorList>
    </citation>
    <scope>NUCLEOTIDE SEQUENCE [LARGE SCALE GENOMIC DNA]</scope>
    <source>
        <strain evidence="2 3">DSM 266</strain>
    </source>
</reference>
<dbReference type="PROSITE" id="PS51502">
    <property type="entry name" value="S_R_A_B_BARREL"/>
    <property type="match status" value="1"/>
</dbReference>
<dbReference type="KEGG" id="cph:Cpha266_1419"/>
<evidence type="ECO:0000259" key="1">
    <source>
        <dbReference type="PROSITE" id="PS51502"/>
    </source>
</evidence>
<protein>
    <submittedName>
        <fullName evidence="2">Stress responsive alpha-beta barrel domain protein</fullName>
    </submittedName>
</protein>
<evidence type="ECO:0000313" key="2">
    <source>
        <dbReference type="EMBL" id="ABL65447.1"/>
    </source>
</evidence>
<dbReference type="InterPro" id="IPR013097">
    <property type="entry name" value="Dabb"/>
</dbReference>
<dbReference type="HOGENOM" id="CLU_080664_3_1_10"/>
<dbReference type="SUPFAM" id="SSF54909">
    <property type="entry name" value="Dimeric alpha+beta barrel"/>
    <property type="match status" value="1"/>
</dbReference>
<keyword evidence="3" id="KW-1185">Reference proteome</keyword>
<sequence>MVRHVVMWRLKEFALGNSRAVNAALLRDRLVGLRGLVTGMVALEAGVDYSGTASSFDVVLYSEFTDRVALESYQVHPEHEAVKAFVVEVSAERAVVDYEE</sequence>
<dbReference type="Pfam" id="PF07876">
    <property type="entry name" value="Dabb"/>
    <property type="match status" value="1"/>
</dbReference>
<dbReference type="STRING" id="290317.Cpha266_1419"/>
<dbReference type="PANTHER" id="PTHR37832:SF1">
    <property type="entry name" value="STRESS-RESPONSE A_B BARREL DOMAIN-CONTAINING PROTEIN"/>
    <property type="match status" value="1"/>
</dbReference>
<dbReference type="Gene3D" id="3.30.70.100">
    <property type="match status" value="1"/>
</dbReference>
<dbReference type="Proteomes" id="UP000008701">
    <property type="component" value="Chromosome"/>
</dbReference>
<dbReference type="InterPro" id="IPR011008">
    <property type="entry name" value="Dimeric_a/b-barrel"/>
</dbReference>
<organism evidence="2 3">
    <name type="scientific">Chlorobium phaeobacteroides (strain DSM 266 / SMG 266 / 2430)</name>
    <dbReference type="NCBI Taxonomy" id="290317"/>
    <lineage>
        <taxon>Bacteria</taxon>
        <taxon>Pseudomonadati</taxon>
        <taxon>Chlorobiota</taxon>
        <taxon>Chlorobiia</taxon>
        <taxon>Chlorobiales</taxon>
        <taxon>Chlorobiaceae</taxon>
        <taxon>Chlorobium/Pelodictyon group</taxon>
        <taxon>Chlorobium</taxon>
    </lineage>
</organism>